<dbReference type="RefSeq" id="WP_062544163.1">
    <property type="nucleotide sequence ID" value="NZ_CP012643.1"/>
</dbReference>
<evidence type="ECO:0000259" key="3">
    <source>
        <dbReference type="Pfam" id="PF20606"/>
    </source>
</evidence>
<accession>A0A0P0CYR2</accession>
<keyword evidence="5" id="KW-1185">Reference proteome</keyword>
<evidence type="ECO:0000313" key="4">
    <source>
        <dbReference type="EMBL" id="ALI99668.1"/>
    </source>
</evidence>
<name>A0A0P0CYR2_9BACT</name>
<evidence type="ECO:0000256" key="1">
    <source>
        <dbReference type="SAM" id="Coils"/>
    </source>
</evidence>
<reference evidence="4 5" key="1">
    <citation type="submission" date="2015-08" db="EMBL/GenBank/DDBJ databases">
        <title>Complete genome sequence of Rufibacter tibetensis strain 1351t, a radiation-resistant bacterium from tibet plateau.</title>
        <authorList>
            <person name="Dai J."/>
        </authorList>
    </citation>
    <scope>NUCLEOTIDE SEQUENCE [LARGE SCALE GENOMIC DNA]</scope>
    <source>
        <strain evidence="4 5">1351</strain>
    </source>
</reference>
<feature type="signal peptide" evidence="2">
    <location>
        <begin position="1"/>
        <end position="24"/>
    </location>
</feature>
<evidence type="ECO:0000256" key="2">
    <source>
        <dbReference type="SAM" id="SignalP"/>
    </source>
</evidence>
<gene>
    <name evidence="4" type="ORF">DC20_12660</name>
</gene>
<feature type="coiled-coil region" evidence="1">
    <location>
        <begin position="127"/>
        <end position="191"/>
    </location>
</feature>
<evidence type="ECO:0000313" key="5">
    <source>
        <dbReference type="Proteomes" id="UP000061382"/>
    </source>
</evidence>
<dbReference type="KEGG" id="rti:DC20_12660"/>
<feature type="chain" id="PRO_5006043065" description="DUF6799 domain-containing protein" evidence="2">
    <location>
        <begin position="25"/>
        <end position="192"/>
    </location>
</feature>
<feature type="domain" description="DUF6799" evidence="3">
    <location>
        <begin position="48"/>
        <end position="107"/>
    </location>
</feature>
<dbReference type="InterPro" id="IPR046478">
    <property type="entry name" value="DUF6799"/>
</dbReference>
<dbReference type="EMBL" id="CP012643">
    <property type="protein sequence ID" value="ALI99668.1"/>
    <property type="molecule type" value="Genomic_DNA"/>
</dbReference>
<dbReference type="Proteomes" id="UP000061382">
    <property type="component" value="Chromosome"/>
</dbReference>
<protein>
    <recommendedName>
        <fullName evidence="3">DUF6799 domain-containing protein</fullName>
    </recommendedName>
</protein>
<dbReference type="AlphaFoldDB" id="A0A0P0CYR2"/>
<keyword evidence="1" id="KW-0175">Coiled coil</keyword>
<dbReference type="PATRIC" id="fig|512763.3.peg.2777"/>
<organism evidence="4 5">
    <name type="scientific">Rufibacter tibetensis</name>
    <dbReference type="NCBI Taxonomy" id="512763"/>
    <lineage>
        <taxon>Bacteria</taxon>
        <taxon>Pseudomonadati</taxon>
        <taxon>Bacteroidota</taxon>
        <taxon>Cytophagia</taxon>
        <taxon>Cytophagales</taxon>
        <taxon>Hymenobacteraceae</taxon>
        <taxon>Rufibacter</taxon>
    </lineage>
</organism>
<dbReference type="Pfam" id="PF20606">
    <property type="entry name" value="DUF6799"/>
    <property type="match status" value="1"/>
</dbReference>
<keyword evidence="2" id="KW-0732">Signal</keyword>
<dbReference type="OrthoDB" id="893823at2"/>
<proteinExistence type="predicted"/>
<sequence>MLQRILLASALLLGILASPMLAQAQTASIRKSESGRTTTTSVTPLRKGIIMRNGRLMDVKGKDFTPLAQGRTFPNGSILQPNGSLTLTGGEVLQLNEGDYVDLKGNLHRSTVITQRTTTVSGDTTGIGKQLLQAQQMNDRLKLLQEKQRVLQFKTELLQKTAQNKSNQAELKKLDADLSKLEQQLSAEEKKN</sequence>